<dbReference type="EC" id="3.2.1.25" evidence="5"/>
<comment type="subunit">
    <text evidence="4">Monomer.</text>
</comment>
<dbReference type="GO" id="GO:0005975">
    <property type="term" value="P:carbohydrate metabolic process"/>
    <property type="evidence" value="ECO:0007669"/>
    <property type="project" value="InterPro"/>
</dbReference>
<dbReference type="InterPro" id="IPR017853">
    <property type="entry name" value="GH"/>
</dbReference>
<reference evidence="19" key="1">
    <citation type="journal article" date="2008" name="Nat. Genet.">
        <title>The Pristionchus pacificus genome provides a unique perspective on nematode lifestyle and parasitism.</title>
        <authorList>
            <person name="Dieterich C."/>
            <person name="Clifton S.W."/>
            <person name="Schuster L.N."/>
            <person name="Chinwalla A."/>
            <person name="Delehaunty K."/>
            <person name="Dinkelacker I."/>
            <person name="Fulton L."/>
            <person name="Fulton R."/>
            <person name="Godfrey J."/>
            <person name="Minx P."/>
            <person name="Mitreva M."/>
            <person name="Roeseler W."/>
            <person name="Tian H."/>
            <person name="Witte H."/>
            <person name="Yang S.P."/>
            <person name="Wilson R.K."/>
            <person name="Sommer R.J."/>
        </authorList>
    </citation>
    <scope>NUCLEOTIDE SEQUENCE [LARGE SCALE GENOMIC DNA]</scope>
    <source>
        <strain evidence="19">PS312</strain>
    </source>
</reference>
<keyword evidence="19" id="KW-1185">Reference proteome</keyword>
<evidence type="ECO:0000256" key="3">
    <source>
        <dbReference type="ARBA" id="ARBA00007401"/>
    </source>
</evidence>
<name>A0A2A6CP73_PRIPA</name>
<dbReference type="Gene3D" id="2.60.40.10">
    <property type="entry name" value="Immunoglobulins"/>
    <property type="match status" value="2"/>
</dbReference>
<evidence type="ECO:0000259" key="16">
    <source>
        <dbReference type="Pfam" id="PF17753"/>
    </source>
</evidence>
<evidence type="ECO:0000256" key="9">
    <source>
        <dbReference type="ARBA" id="ARBA00023157"/>
    </source>
</evidence>
<dbReference type="PANTHER" id="PTHR43730:SF1">
    <property type="entry name" value="BETA-MANNOSIDASE"/>
    <property type="match status" value="1"/>
</dbReference>
<dbReference type="PANTHER" id="PTHR43730">
    <property type="entry name" value="BETA-MANNOSIDASE"/>
    <property type="match status" value="1"/>
</dbReference>
<gene>
    <name evidence="18" type="primary">WBGene00112851</name>
</gene>
<organism evidence="18 19">
    <name type="scientific">Pristionchus pacificus</name>
    <name type="common">Parasitic nematode worm</name>
    <dbReference type="NCBI Taxonomy" id="54126"/>
    <lineage>
        <taxon>Eukaryota</taxon>
        <taxon>Metazoa</taxon>
        <taxon>Ecdysozoa</taxon>
        <taxon>Nematoda</taxon>
        <taxon>Chromadorea</taxon>
        <taxon>Rhabditida</taxon>
        <taxon>Rhabditina</taxon>
        <taxon>Diplogasteromorpha</taxon>
        <taxon>Diplogasteroidea</taxon>
        <taxon>Neodiplogasteridae</taxon>
        <taxon>Pristionchus</taxon>
    </lineage>
</organism>
<evidence type="ECO:0000259" key="14">
    <source>
        <dbReference type="Pfam" id="PF00703"/>
    </source>
</evidence>
<keyword evidence="10" id="KW-0325">Glycoprotein</keyword>
<evidence type="ECO:0000313" key="19">
    <source>
        <dbReference type="Proteomes" id="UP000005239"/>
    </source>
</evidence>
<dbReference type="InterPro" id="IPR041625">
    <property type="entry name" value="Beta-mannosidase_Ig"/>
</dbReference>
<evidence type="ECO:0000256" key="13">
    <source>
        <dbReference type="ARBA" id="ARBA00033445"/>
    </source>
</evidence>
<comment type="function">
    <text evidence="2">Exoglycosidase that cleaves the single beta-linked mannose residue from the non-reducing end of all N-linked glycoprotein oligosaccharides.</text>
</comment>
<evidence type="ECO:0000259" key="15">
    <source>
        <dbReference type="Pfam" id="PF02836"/>
    </source>
</evidence>
<dbReference type="SUPFAM" id="SSF49785">
    <property type="entry name" value="Galactose-binding domain-like"/>
    <property type="match status" value="1"/>
</dbReference>
<evidence type="ECO:0000256" key="6">
    <source>
        <dbReference type="ARBA" id="ARBA00015707"/>
    </source>
</evidence>
<dbReference type="GO" id="GO:0004567">
    <property type="term" value="F:beta-mannosidase activity"/>
    <property type="evidence" value="ECO:0000318"/>
    <property type="project" value="GO_Central"/>
</dbReference>
<accession>A0A8R1UGG4</accession>
<dbReference type="OrthoDB" id="2866996at2759"/>
<proteinExistence type="inferred from homology"/>
<keyword evidence="11" id="KW-0326">Glycosidase</keyword>
<feature type="domain" description="Glycoside hydrolase family 2 catalytic" evidence="15">
    <location>
        <begin position="403"/>
        <end position="630"/>
    </location>
</feature>
<reference evidence="18" key="2">
    <citation type="submission" date="2022-06" db="UniProtKB">
        <authorList>
            <consortium name="EnsemblMetazoa"/>
        </authorList>
    </citation>
    <scope>IDENTIFICATION</scope>
    <source>
        <strain evidence="18">PS312</strain>
    </source>
</reference>
<evidence type="ECO:0000256" key="7">
    <source>
        <dbReference type="ARBA" id="ARBA00022729"/>
    </source>
</evidence>
<dbReference type="InterPro" id="IPR036156">
    <property type="entry name" value="Beta-gal/glucu_dom_sf"/>
</dbReference>
<comment type="similarity">
    <text evidence="3">Belongs to the glycosyl hydrolase 2 family.</text>
</comment>
<dbReference type="FunFam" id="2.60.120.260:FF:000433">
    <property type="entry name" value="Glycoside hydrolase"/>
    <property type="match status" value="1"/>
</dbReference>
<keyword evidence="8" id="KW-0378">Hydrolase</keyword>
<evidence type="ECO:0000256" key="12">
    <source>
        <dbReference type="ARBA" id="ARBA00032581"/>
    </source>
</evidence>
<dbReference type="InterPro" id="IPR050887">
    <property type="entry name" value="Beta-mannosidase_GH2"/>
</dbReference>
<evidence type="ECO:0000256" key="11">
    <source>
        <dbReference type="ARBA" id="ARBA00023295"/>
    </source>
</evidence>
<dbReference type="InterPro" id="IPR054593">
    <property type="entry name" value="Beta-mannosidase-like_N2"/>
</dbReference>
<evidence type="ECO:0000256" key="8">
    <source>
        <dbReference type="ARBA" id="ARBA00022801"/>
    </source>
</evidence>
<comment type="catalytic activity">
    <reaction evidence="1">
        <text>Hydrolysis of terminal, non-reducing beta-D-mannose residues in beta-D-mannosides.</text>
        <dbReference type="EC" id="3.2.1.25"/>
    </reaction>
</comment>
<dbReference type="SUPFAM" id="SSF51445">
    <property type="entry name" value="(Trans)glycosidases"/>
    <property type="match status" value="1"/>
</dbReference>
<accession>A0A2A6CP73</accession>
<feature type="domain" description="Beta-mannosidase Ig-fold" evidence="16">
    <location>
        <begin position="932"/>
        <end position="994"/>
    </location>
</feature>
<dbReference type="Pfam" id="PF02836">
    <property type="entry name" value="Glyco_hydro_2_C"/>
    <property type="match status" value="1"/>
</dbReference>
<dbReference type="EnsemblMetazoa" id="PPA23297.1">
    <property type="protein sequence ID" value="PPA23297.1"/>
    <property type="gene ID" value="WBGene00112851"/>
</dbReference>
<evidence type="ECO:0000256" key="4">
    <source>
        <dbReference type="ARBA" id="ARBA00011245"/>
    </source>
</evidence>
<sequence>MAAPLSGTTYYRKRTRLVGSLGVTRRKSAALLRIVLIVMASIAIFLLLLFAQPSRPAVTGGVTQNLLDTSWTFRNRSDNRKLTPITGKAVVPGDIYADLQALKAIGEPLYADNDVRLRWVARENWTYSTEFDVNERILKVAMTIWHKPSQLIVFKGLDTIAQVLLNGQEILSTNNQFVQYTADVTGKLKKAGNTLEIHFESPISYGDRAAREYKNEYGYSIPPDCTIEMFHGECHANYVRKIQAQFSWDWGPAFPTVGIFDAITLHGNDGLHLERVHVDTTFNDDDTVSIRVHADVRSTMPGNVHWDVSIPEMNKLYNARTVLNSGKGLHTMSAQFMLNKKQFELWWPNGMGAQRMYEMRVRLTREDKKAFVEKTVRFGLREVELIQDYIDETNKTIGREFYFKINGQPVFLKGTNWIPVSPFPARNNSERMEFLLESSRIAGMNAMRVWGGGRYENDEFYAMADRKGILLWHDMMFACSLYPTDPAFLESVSTEIEQNVKRLKNHPSVLVWAGNNENELGIAGGWWGAMGYDEKQRIADYRILYKGLIGKIVTEIDPTRPYLLSSPSNGVETDRVGGVSDNPGSERYGDIHFYNEVKNLWKDSSYQTPRCATEYGLQSIPSGMTMSKYLPQSEYYYLSGNFTHRQHHPGGVETLITMIFAHFPLPPFCSGVRSNNSYSVAAHEAKQCFAKNPPSLYSLIFLAESGFLDRFAYFTQFHQALTYKTETEHYLRFRGRLTDDGLGHTMCALYWQLNDVWAAPTWSSIDWDLRWKPAHYEARRFFAPQMVIVYLDDNAMLEAFAINDRPETASMTVLPMILYLNVRKLIDQRIRRLKNGPVQVFAFNNAFEPIYKVEKKMDLPPYSSTPVDVSSLNKWKSSKNDLSLESLVFTGELLNLTQQRVGYQSTVVPDRLWKVDMKRTGDVTVQSFKKVNDLEYKVVIEATAVAPLVWIEVQVDNLQAYFDDNAFTMTSRTRELTLTLTKKYDRDLTADDLYACALKSCYV</sequence>
<evidence type="ECO:0000256" key="10">
    <source>
        <dbReference type="ARBA" id="ARBA00023180"/>
    </source>
</evidence>
<evidence type="ECO:0000313" key="18">
    <source>
        <dbReference type="EnsemblMetazoa" id="PPA23297.1"/>
    </source>
</evidence>
<dbReference type="SUPFAM" id="SSF49303">
    <property type="entry name" value="beta-Galactosidase/glucuronidase domain"/>
    <property type="match status" value="1"/>
</dbReference>
<feature type="domain" description="Beta-mannosidase-like galactose-binding" evidence="17">
    <location>
        <begin position="71"/>
        <end position="260"/>
    </location>
</feature>
<dbReference type="InterPro" id="IPR013783">
    <property type="entry name" value="Ig-like_fold"/>
</dbReference>
<evidence type="ECO:0000256" key="1">
    <source>
        <dbReference type="ARBA" id="ARBA00000829"/>
    </source>
</evidence>
<evidence type="ECO:0000256" key="5">
    <source>
        <dbReference type="ARBA" id="ARBA00012754"/>
    </source>
</evidence>
<dbReference type="Pfam" id="PF00703">
    <property type="entry name" value="Glyco_hydro_2"/>
    <property type="match status" value="1"/>
</dbReference>
<dbReference type="Proteomes" id="UP000005239">
    <property type="component" value="Unassembled WGS sequence"/>
</dbReference>
<dbReference type="Pfam" id="PF17753">
    <property type="entry name" value="Ig_mannosidase"/>
    <property type="match status" value="1"/>
</dbReference>
<dbReference type="Pfam" id="PF22666">
    <property type="entry name" value="Glyco_hydro_2_N2"/>
    <property type="match status" value="1"/>
</dbReference>
<dbReference type="Gene3D" id="2.60.120.260">
    <property type="entry name" value="Galactose-binding domain-like"/>
    <property type="match status" value="1"/>
</dbReference>
<keyword evidence="9" id="KW-1015">Disulfide bond</keyword>
<dbReference type="InterPro" id="IPR006102">
    <property type="entry name" value="Ig-like_GH2"/>
</dbReference>
<dbReference type="InterPro" id="IPR006103">
    <property type="entry name" value="Glyco_hydro_2_cat"/>
</dbReference>
<dbReference type="InterPro" id="IPR008979">
    <property type="entry name" value="Galactose-bd-like_sf"/>
</dbReference>
<feature type="domain" description="Glycoside hydrolase family 2 immunoglobulin-like beta-sandwich" evidence="14">
    <location>
        <begin position="272"/>
        <end position="381"/>
    </location>
</feature>
<dbReference type="GO" id="GO:0006516">
    <property type="term" value="P:glycoprotein catabolic process"/>
    <property type="evidence" value="ECO:0000318"/>
    <property type="project" value="GO_Central"/>
</dbReference>
<keyword evidence="7" id="KW-0732">Signal</keyword>
<dbReference type="Gene3D" id="3.20.20.80">
    <property type="entry name" value="Glycosidases"/>
    <property type="match status" value="1"/>
</dbReference>
<dbReference type="AlphaFoldDB" id="A0A2A6CP73"/>
<evidence type="ECO:0000259" key="17">
    <source>
        <dbReference type="Pfam" id="PF22666"/>
    </source>
</evidence>
<evidence type="ECO:0000256" key="2">
    <source>
        <dbReference type="ARBA" id="ARBA00003150"/>
    </source>
</evidence>
<protein>
    <recommendedName>
        <fullName evidence="6">Beta-mannosidase</fullName>
        <ecNumber evidence="5">3.2.1.25</ecNumber>
    </recommendedName>
    <alternativeName>
        <fullName evidence="12">Lysosomal beta A mannosidase</fullName>
    </alternativeName>
    <alternativeName>
        <fullName evidence="13">Mannanase</fullName>
    </alternativeName>
</protein>